<dbReference type="Proteomes" id="UP000004728">
    <property type="component" value="Unassembled WGS sequence"/>
</dbReference>
<organism evidence="1 2">
    <name type="scientific">Novosphingobium nitrogenifigens DSM 19370</name>
    <dbReference type="NCBI Taxonomy" id="983920"/>
    <lineage>
        <taxon>Bacteria</taxon>
        <taxon>Pseudomonadati</taxon>
        <taxon>Pseudomonadota</taxon>
        <taxon>Alphaproteobacteria</taxon>
        <taxon>Sphingomonadales</taxon>
        <taxon>Sphingomonadaceae</taxon>
        <taxon>Novosphingobium</taxon>
    </lineage>
</organism>
<dbReference type="Pfam" id="PF08922">
    <property type="entry name" value="DUF1905"/>
    <property type="match status" value="1"/>
</dbReference>
<evidence type="ECO:0000313" key="1">
    <source>
        <dbReference type="EMBL" id="EGD59101.1"/>
    </source>
</evidence>
<sequence length="105" mass="11816">MTGEVHHFTTPLWRWQNESQGSWHFITVPSPVDEALSAHALMQRLELGRRRGFGAIKVRIQIGESQWDTSAFPLRDTGWAIPVSAKIRKAEALSEGDMVDVTLGF</sequence>
<dbReference type="OrthoDB" id="9808666at2"/>
<evidence type="ECO:0000313" key="2">
    <source>
        <dbReference type="Proteomes" id="UP000004728"/>
    </source>
</evidence>
<name>F1Z8C4_9SPHN</name>
<comment type="caution">
    <text evidence="1">The sequence shown here is derived from an EMBL/GenBank/DDBJ whole genome shotgun (WGS) entry which is preliminary data.</text>
</comment>
<accession>F1Z8C4</accession>
<dbReference type="HOGENOM" id="CLU_154638_1_0_5"/>
<dbReference type="STRING" id="983920.Y88_1163"/>
<dbReference type="Gene3D" id="2.40.30.100">
    <property type="entry name" value="AF2212/PG0164-like"/>
    <property type="match status" value="1"/>
</dbReference>
<evidence type="ECO:0008006" key="3">
    <source>
        <dbReference type="Google" id="ProtNLM"/>
    </source>
</evidence>
<dbReference type="AlphaFoldDB" id="F1Z8C4"/>
<protein>
    <recommendedName>
        <fullName evidence="3">DUF1905 domain-containing protein</fullName>
    </recommendedName>
</protein>
<keyword evidence="2" id="KW-1185">Reference proteome</keyword>
<dbReference type="SUPFAM" id="SSF141694">
    <property type="entry name" value="AF2212/PG0164-like"/>
    <property type="match status" value="1"/>
</dbReference>
<dbReference type="InterPro" id="IPR037079">
    <property type="entry name" value="AF2212/PG0164-like_sf"/>
</dbReference>
<reference evidence="1 2" key="1">
    <citation type="journal article" date="2012" name="J. Bacteriol.">
        <title>Draft Genome Sequence of Novosphingobium nitrogenifigens Y88T.</title>
        <authorList>
            <person name="Strabala T.J."/>
            <person name="Macdonald L."/>
            <person name="Liu V."/>
            <person name="Smit A.M."/>
        </authorList>
    </citation>
    <scope>NUCLEOTIDE SEQUENCE [LARGE SCALE GENOMIC DNA]</scope>
    <source>
        <strain evidence="1 2">DSM 19370</strain>
    </source>
</reference>
<dbReference type="InterPro" id="IPR015018">
    <property type="entry name" value="DUF1905"/>
</dbReference>
<dbReference type="EMBL" id="AEWJ01000037">
    <property type="protein sequence ID" value="EGD59101.1"/>
    <property type="molecule type" value="Genomic_DNA"/>
</dbReference>
<dbReference type="InParanoid" id="F1Z8C4"/>
<proteinExistence type="predicted"/>
<gene>
    <name evidence="1" type="ORF">Y88_1163</name>
</gene>
<dbReference type="RefSeq" id="WP_008065556.1">
    <property type="nucleotide sequence ID" value="NZ_AQWK01000001.1"/>
</dbReference>
<dbReference type="eggNOG" id="ENOG5032YNP">
    <property type="taxonomic scope" value="Bacteria"/>
</dbReference>